<keyword evidence="2" id="KW-1185">Reference proteome</keyword>
<dbReference type="AlphaFoldDB" id="A0A9D4CV02"/>
<dbReference type="EMBL" id="JAIWYP010000011">
    <property type="protein sequence ID" value="KAH3733847.1"/>
    <property type="molecule type" value="Genomic_DNA"/>
</dbReference>
<reference evidence="1" key="2">
    <citation type="submission" date="2020-11" db="EMBL/GenBank/DDBJ databases">
        <authorList>
            <person name="McCartney M.A."/>
            <person name="Auch B."/>
            <person name="Kono T."/>
            <person name="Mallez S."/>
            <person name="Becker A."/>
            <person name="Gohl D.M."/>
            <person name="Silverstein K.A.T."/>
            <person name="Koren S."/>
            <person name="Bechman K.B."/>
            <person name="Herman A."/>
            <person name="Abrahante J.E."/>
            <person name="Garbe J."/>
        </authorList>
    </citation>
    <scope>NUCLEOTIDE SEQUENCE</scope>
    <source>
        <strain evidence="1">Duluth1</strain>
        <tissue evidence="1">Whole animal</tissue>
    </source>
</reference>
<comment type="caution">
    <text evidence="1">The sequence shown here is derived from an EMBL/GenBank/DDBJ whole genome shotgun (WGS) entry which is preliminary data.</text>
</comment>
<sequence length="65" mass="7266">MLLNQTVSRKCRSNHWPKLRDGDGRELTNSALAVRRSTTEVAGPTSALMSEQFHKLFNGLLPNTL</sequence>
<protein>
    <submittedName>
        <fullName evidence="1">Uncharacterized protein</fullName>
    </submittedName>
</protein>
<reference evidence="1" key="1">
    <citation type="journal article" date="2019" name="bioRxiv">
        <title>The Genome of the Zebra Mussel, Dreissena polymorpha: A Resource for Invasive Species Research.</title>
        <authorList>
            <person name="McCartney M.A."/>
            <person name="Auch B."/>
            <person name="Kono T."/>
            <person name="Mallez S."/>
            <person name="Zhang Y."/>
            <person name="Obille A."/>
            <person name="Becker A."/>
            <person name="Abrahante J.E."/>
            <person name="Garbe J."/>
            <person name="Badalamenti J.P."/>
            <person name="Herman A."/>
            <person name="Mangelson H."/>
            <person name="Liachko I."/>
            <person name="Sullivan S."/>
            <person name="Sone E.D."/>
            <person name="Koren S."/>
            <person name="Silverstein K.A.T."/>
            <person name="Beckman K.B."/>
            <person name="Gohl D.M."/>
        </authorList>
    </citation>
    <scope>NUCLEOTIDE SEQUENCE</scope>
    <source>
        <strain evidence="1">Duluth1</strain>
        <tissue evidence="1">Whole animal</tissue>
    </source>
</reference>
<accession>A0A9D4CV02</accession>
<proteinExistence type="predicted"/>
<gene>
    <name evidence="1" type="ORF">DPMN_040284</name>
</gene>
<evidence type="ECO:0000313" key="2">
    <source>
        <dbReference type="Proteomes" id="UP000828390"/>
    </source>
</evidence>
<organism evidence="1 2">
    <name type="scientific">Dreissena polymorpha</name>
    <name type="common">Zebra mussel</name>
    <name type="synonym">Mytilus polymorpha</name>
    <dbReference type="NCBI Taxonomy" id="45954"/>
    <lineage>
        <taxon>Eukaryota</taxon>
        <taxon>Metazoa</taxon>
        <taxon>Spiralia</taxon>
        <taxon>Lophotrochozoa</taxon>
        <taxon>Mollusca</taxon>
        <taxon>Bivalvia</taxon>
        <taxon>Autobranchia</taxon>
        <taxon>Heteroconchia</taxon>
        <taxon>Euheterodonta</taxon>
        <taxon>Imparidentia</taxon>
        <taxon>Neoheterodontei</taxon>
        <taxon>Myida</taxon>
        <taxon>Dreissenoidea</taxon>
        <taxon>Dreissenidae</taxon>
        <taxon>Dreissena</taxon>
    </lineage>
</organism>
<dbReference type="Proteomes" id="UP000828390">
    <property type="component" value="Unassembled WGS sequence"/>
</dbReference>
<name>A0A9D4CV02_DREPO</name>
<evidence type="ECO:0000313" key="1">
    <source>
        <dbReference type="EMBL" id="KAH3733847.1"/>
    </source>
</evidence>